<dbReference type="PANTHER" id="PTHR11552">
    <property type="entry name" value="GLUCOSE-METHANOL-CHOLINE GMC OXIDOREDUCTASE"/>
    <property type="match status" value="1"/>
</dbReference>
<keyword evidence="8" id="KW-1185">Reference proteome</keyword>
<dbReference type="Proteomes" id="UP001152300">
    <property type="component" value="Unassembled WGS sequence"/>
</dbReference>
<dbReference type="InterPro" id="IPR027424">
    <property type="entry name" value="Glucose_Oxidase_domain_2"/>
</dbReference>
<accession>A0A9X0DNZ5</accession>
<dbReference type="GO" id="GO:0050660">
    <property type="term" value="F:flavin adenine dinucleotide binding"/>
    <property type="evidence" value="ECO:0007669"/>
    <property type="project" value="InterPro"/>
</dbReference>
<dbReference type="OrthoDB" id="269227at2759"/>
<evidence type="ECO:0000259" key="6">
    <source>
        <dbReference type="PROSITE" id="PS00624"/>
    </source>
</evidence>
<gene>
    <name evidence="7" type="ORF">OCU04_001022</name>
</gene>
<dbReference type="AlphaFoldDB" id="A0A9X0DNZ5"/>
<evidence type="ECO:0000256" key="4">
    <source>
        <dbReference type="ARBA" id="ARBA00022827"/>
    </source>
</evidence>
<evidence type="ECO:0000256" key="2">
    <source>
        <dbReference type="ARBA" id="ARBA00010790"/>
    </source>
</evidence>
<dbReference type="Pfam" id="PF00732">
    <property type="entry name" value="GMC_oxred_N"/>
    <property type="match status" value="1"/>
</dbReference>
<dbReference type="InterPro" id="IPR036188">
    <property type="entry name" value="FAD/NAD-bd_sf"/>
</dbReference>
<dbReference type="Gene3D" id="3.50.50.60">
    <property type="entry name" value="FAD/NAD(P)-binding domain"/>
    <property type="match status" value="1"/>
</dbReference>
<dbReference type="InterPro" id="IPR012132">
    <property type="entry name" value="GMC_OxRdtase"/>
</dbReference>
<name>A0A9X0DNZ5_9HELO</name>
<dbReference type="EMBL" id="JAPEIS010000001">
    <property type="protein sequence ID" value="KAJ8070651.1"/>
    <property type="molecule type" value="Genomic_DNA"/>
</dbReference>
<evidence type="ECO:0000313" key="8">
    <source>
        <dbReference type="Proteomes" id="UP001152300"/>
    </source>
</evidence>
<protein>
    <recommendedName>
        <fullName evidence="6">Glucose-methanol-choline oxidoreductase N-terminal domain-containing protein</fullName>
    </recommendedName>
</protein>
<dbReference type="Gene3D" id="4.10.450.10">
    <property type="entry name" value="Glucose Oxidase, domain 2"/>
    <property type="match status" value="1"/>
</dbReference>
<comment type="cofactor">
    <cofactor evidence="1">
        <name>FAD</name>
        <dbReference type="ChEBI" id="CHEBI:57692"/>
    </cofactor>
</comment>
<proteinExistence type="inferred from homology"/>
<dbReference type="InterPro" id="IPR000172">
    <property type="entry name" value="GMC_OxRdtase_N"/>
</dbReference>
<sequence length="182" mass="19905">MVLESARVDGYREIDDRQDPTASSSIGVAKWQRYISPDGIRQDTATVYLHSLLNRDQYPNLHVMLKTKVSKVLFDGDKHTTGVEYYSNGGDSRIVVKKLAILAAGALGTPQILERSGIGGATLLNSLDIPVVSELNQMGENYQIPNIHGINLAMVTLSDTMPLGSSSDICSVQDFPIPWRDS</sequence>
<dbReference type="GO" id="GO:0016614">
    <property type="term" value="F:oxidoreductase activity, acting on CH-OH group of donors"/>
    <property type="evidence" value="ECO:0007669"/>
    <property type="project" value="InterPro"/>
</dbReference>
<keyword evidence="3" id="KW-0285">Flavoprotein</keyword>
<dbReference type="Gene3D" id="3.30.560.10">
    <property type="entry name" value="Glucose Oxidase, domain 3"/>
    <property type="match status" value="1"/>
</dbReference>
<reference evidence="7" key="1">
    <citation type="submission" date="2022-11" db="EMBL/GenBank/DDBJ databases">
        <title>Genome Resource of Sclerotinia nivalis Strain SnTB1, a Plant Pathogen Isolated from American Ginseng.</title>
        <authorList>
            <person name="Fan S."/>
        </authorList>
    </citation>
    <scope>NUCLEOTIDE SEQUENCE</scope>
    <source>
        <strain evidence="7">SnTB1</strain>
    </source>
</reference>
<evidence type="ECO:0000313" key="7">
    <source>
        <dbReference type="EMBL" id="KAJ8070651.1"/>
    </source>
</evidence>
<evidence type="ECO:0000256" key="3">
    <source>
        <dbReference type="ARBA" id="ARBA00022630"/>
    </source>
</evidence>
<keyword evidence="4" id="KW-0274">FAD</keyword>
<feature type="domain" description="Glucose-methanol-choline oxidoreductase N-terminal" evidence="6">
    <location>
        <begin position="105"/>
        <end position="119"/>
    </location>
</feature>
<comment type="similarity">
    <text evidence="2">Belongs to the GMC oxidoreductase family.</text>
</comment>
<organism evidence="7 8">
    <name type="scientific">Sclerotinia nivalis</name>
    <dbReference type="NCBI Taxonomy" id="352851"/>
    <lineage>
        <taxon>Eukaryota</taxon>
        <taxon>Fungi</taxon>
        <taxon>Dikarya</taxon>
        <taxon>Ascomycota</taxon>
        <taxon>Pezizomycotina</taxon>
        <taxon>Leotiomycetes</taxon>
        <taxon>Helotiales</taxon>
        <taxon>Sclerotiniaceae</taxon>
        <taxon>Sclerotinia</taxon>
    </lineage>
</organism>
<keyword evidence="5" id="KW-0560">Oxidoreductase</keyword>
<evidence type="ECO:0000256" key="5">
    <source>
        <dbReference type="ARBA" id="ARBA00023002"/>
    </source>
</evidence>
<comment type="caution">
    <text evidence="7">The sequence shown here is derived from an EMBL/GenBank/DDBJ whole genome shotgun (WGS) entry which is preliminary data.</text>
</comment>
<dbReference type="SUPFAM" id="SSF51905">
    <property type="entry name" value="FAD/NAD(P)-binding domain"/>
    <property type="match status" value="1"/>
</dbReference>
<dbReference type="PROSITE" id="PS00624">
    <property type="entry name" value="GMC_OXRED_2"/>
    <property type="match status" value="1"/>
</dbReference>
<dbReference type="PANTHER" id="PTHR11552:SF78">
    <property type="entry name" value="GLUCOSE-METHANOL-CHOLINE OXIDOREDUCTASE N-TERMINAL DOMAIN-CONTAINING PROTEIN"/>
    <property type="match status" value="1"/>
</dbReference>
<evidence type="ECO:0000256" key="1">
    <source>
        <dbReference type="ARBA" id="ARBA00001974"/>
    </source>
</evidence>